<evidence type="ECO:0000313" key="13">
    <source>
        <dbReference type="EMBL" id="MFC4135294.1"/>
    </source>
</evidence>
<gene>
    <name evidence="13" type="ORF">ACFOZ4_32185</name>
</gene>
<evidence type="ECO:0000256" key="2">
    <source>
        <dbReference type="ARBA" id="ARBA00005189"/>
    </source>
</evidence>
<evidence type="ECO:0000256" key="8">
    <source>
        <dbReference type="ARBA" id="ARBA00023098"/>
    </source>
</evidence>
<keyword evidence="5" id="KW-0444">Lipid biosynthesis</keyword>
<proteinExistence type="inferred from homology"/>
<dbReference type="Proteomes" id="UP001595816">
    <property type="component" value="Unassembled WGS sequence"/>
</dbReference>
<dbReference type="PANTHER" id="PTHR31650:SF1">
    <property type="entry name" value="WAX ESTER SYNTHASE_DIACYLGLYCEROL ACYLTRANSFERASE 4-RELATED"/>
    <property type="match status" value="1"/>
</dbReference>
<dbReference type="InterPro" id="IPR009721">
    <property type="entry name" value="O-acyltransferase_WSD1_C"/>
</dbReference>
<keyword evidence="14" id="KW-1185">Reference proteome</keyword>
<protein>
    <recommendedName>
        <fullName evidence="4">diacylglycerol O-acyltransferase</fullName>
        <ecNumber evidence="4">2.3.1.20</ecNumber>
    </recommendedName>
</protein>
<organism evidence="13 14">
    <name type="scientific">Hamadaea flava</name>
    <dbReference type="NCBI Taxonomy" id="1742688"/>
    <lineage>
        <taxon>Bacteria</taxon>
        <taxon>Bacillati</taxon>
        <taxon>Actinomycetota</taxon>
        <taxon>Actinomycetes</taxon>
        <taxon>Micromonosporales</taxon>
        <taxon>Micromonosporaceae</taxon>
        <taxon>Hamadaea</taxon>
    </lineage>
</organism>
<evidence type="ECO:0000259" key="11">
    <source>
        <dbReference type="Pfam" id="PF03007"/>
    </source>
</evidence>
<dbReference type="SUPFAM" id="SSF52777">
    <property type="entry name" value="CoA-dependent acyltransferases"/>
    <property type="match status" value="1"/>
</dbReference>
<accession>A0ABV8LYD0</accession>
<dbReference type="RefSeq" id="WP_253763168.1">
    <property type="nucleotide sequence ID" value="NZ_JAMZDZ010000001.1"/>
</dbReference>
<comment type="caution">
    <text evidence="13">The sequence shown here is derived from an EMBL/GenBank/DDBJ whole genome shotgun (WGS) entry which is preliminary data.</text>
</comment>
<evidence type="ECO:0000256" key="6">
    <source>
        <dbReference type="ARBA" id="ARBA00022679"/>
    </source>
</evidence>
<evidence type="ECO:0000259" key="12">
    <source>
        <dbReference type="Pfam" id="PF06974"/>
    </source>
</evidence>
<comment type="similarity">
    <text evidence="3">Belongs to the long-chain O-acyltransferase family.</text>
</comment>
<evidence type="ECO:0000313" key="14">
    <source>
        <dbReference type="Proteomes" id="UP001595816"/>
    </source>
</evidence>
<dbReference type="InterPro" id="IPR045034">
    <property type="entry name" value="O-acyltransferase_WSD1-like"/>
</dbReference>
<reference evidence="14" key="1">
    <citation type="journal article" date="2019" name="Int. J. Syst. Evol. Microbiol.">
        <title>The Global Catalogue of Microorganisms (GCM) 10K type strain sequencing project: providing services to taxonomists for standard genome sequencing and annotation.</title>
        <authorList>
            <consortium name="The Broad Institute Genomics Platform"/>
            <consortium name="The Broad Institute Genome Sequencing Center for Infectious Disease"/>
            <person name="Wu L."/>
            <person name="Ma J."/>
        </authorList>
    </citation>
    <scope>NUCLEOTIDE SEQUENCE [LARGE SCALE GENOMIC DNA]</scope>
    <source>
        <strain evidence="14">CGMCC 4.7289</strain>
    </source>
</reference>
<comment type="pathway">
    <text evidence="1">Glycerolipid metabolism; triacylglycerol biosynthesis.</text>
</comment>
<evidence type="ECO:0000256" key="3">
    <source>
        <dbReference type="ARBA" id="ARBA00009587"/>
    </source>
</evidence>
<dbReference type="Pfam" id="PF06974">
    <property type="entry name" value="WS_DGAT_C"/>
    <property type="match status" value="1"/>
</dbReference>
<evidence type="ECO:0000256" key="1">
    <source>
        <dbReference type="ARBA" id="ARBA00004771"/>
    </source>
</evidence>
<dbReference type="EC" id="2.3.1.20" evidence="4"/>
<evidence type="ECO:0000256" key="5">
    <source>
        <dbReference type="ARBA" id="ARBA00022516"/>
    </source>
</evidence>
<feature type="domain" description="O-acyltransferase WSD1-like N-terminal" evidence="11">
    <location>
        <begin position="7"/>
        <end position="242"/>
    </location>
</feature>
<keyword evidence="8" id="KW-0443">Lipid metabolism</keyword>
<feature type="domain" description="O-acyltransferase WSD1 C-terminal" evidence="12">
    <location>
        <begin position="283"/>
        <end position="419"/>
    </location>
</feature>
<evidence type="ECO:0000256" key="9">
    <source>
        <dbReference type="ARBA" id="ARBA00023315"/>
    </source>
</evidence>
<evidence type="ECO:0000256" key="10">
    <source>
        <dbReference type="ARBA" id="ARBA00048109"/>
    </source>
</evidence>
<keyword evidence="9" id="KW-0012">Acyltransferase</keyword>
<keyword evidence="6" id="KW-0808">Transferase</keyword>
<dbReference type="InterPro" id="IPR004255">
    <property type="entry name" value="O-acyltransferase_WSD1_N"/>
</dbReference>
<evidence type="ECO:0000256" key="7">
    <source>
        <dbReference type="ARBA" id="ARBA00022798"/>
    </source>
</evidence>
<dbReference type="Pfam" id="PF03007">
    <property type="entry name" value="WS_DGAT_cat"/>
    <property type="match status" value="1"/>
</dbReference>
<dbReference type="EMBL" id="JBHSAY010000020">
    <property type="protein sequence ID" value="MFC4135294.1"/>
    <property type="molecule type" value="Genomic_DNA"/>
</dbReference>
<sequence length="434" mass="46940">MRRIERLTPTDLINLYVESPSSPARVGALALLDRPVELGMLRRRIADRVAGAPRLRQVVYRPGWLGGRPIWVDSPKFDVGRHVRSAVLPAGVRLTDFAVRLANRPFARDLPPWRIWLVTGLPDGSAALVFAMHHVVADGLTTIRMFAALADDAPAVPAGRTLPRPTWVDLVRDNVARRLAGLRTLRRPSATTFRQMAGLRNAPRTSLNGPVGAHRRLDAVTLDLDRAKETAHRHGAKVNDVVLTLAAGGLRALLRSRSEPTDGVELHATVAVSVREAGASDGGNRTGGLAIRVPLTADVHRRLEAIARETAEAKGGQAPTAGNALLIGLSRLGVLRWFSRRQRMINFMESDVTGPASPVRLLEATVLEVVPIGTVVGNMTIGFLAVSYAGRLVVAVQADADRHPDLPVLLAAMRREADQLAIHADQVRHGRSAV</sequence>
<name>A0ABV8LYD0_9ACTN</name>
<dbReference type="InterPro" id="IPR023213">
    <property type="entry name" value="CAT-like_dom_sf"/>
</dbReference>
<keyword evidence="7" id="KW-0319">Glycerol metabolism</keyword>
<comment type="catalytic activity">
    <reaction evidence="10">
        <text>an acyl-CoA + a 1,2-diacyl-sn-glycerol = a triacyl-sn-glycerol + CoA</text>
        <dbReference type="Rhea" id="RHEA:10868"/>
        <dbReference type="ChEBI" id="CHEBI:17815"/>
        <dbReference type="ChEBI" id="CHEBI:57287"/>
        <dbReference type="ChEBI" id="CHEBI:58342"/>
        <dbReference type="ChEBI" id="CHEBI:64615"/>
        <dbReference type="EC" id="2.3.1.20"/>
    </reaction>
</comment>
<evidence type="ECO:0000256" key="4">
    <source>
        <dbReference type="ARBA" id="ARBA00013244"/>
    </source>
</evidence>
<dbReference type="PANTHER" id="PTHR31650">
    <property type="entry name" value="O-ACYLTRANSFERASE (WSD1-LIKE) FAMILY PROTEIN"/>
    <property type="match status" value="1"/>
</dbReference>
<comment type="pathway">
    <text evidence="2">Lipid metabolism.</text>
</comment>
<dbReference type="Gene3D" id="3.30.559.10">
    <property type="entry name" value="Chloramphenicol acetyltransferase-like domain"/>
    <property type="match status" value="1"/>
</dbReference>